<feature type="transmembrane region" description="Helical" evidence="1">
    <location>
        <begin position="50"/>
        <end position="71"/>
    </location>
</feature>
<reference evidence="2" key="1">
    <citation type="submission" date="2023-08" db="EMBL/GenBank/DDBJ databases">
        <title>Reference Genome Resource for the Citrus Pathogen Phytophthora citrophthora.</title>
        <authorList>
            <person name="Moller H."/>
            <person name="Coetzee B."/>
            <person name="Rose L.J."/>
            <person name="Van Niekerk J.M."/>
        </authorList>
    </citation>
    <scope>NUCLEOTIDE SEQUENCE</scope>
    <source>
        <strain evidence="2">STE-U-9442</strain>
    </source>
</reference>
<dbReference type="PANTHER" id="PTHR10877">
    <property type="entry name" value="POLYCYSTIN FAMILY MEMBER"/>
    <property type="match status" value="1"/>
</dbReference>
<keyword evidence="3" id="KW-1185">Reference proteome</keyword>
<keyword evidence="1" id="KW-0472">Membrane</keyword>
<gene>
    <name evidence="2" type="ORF">P3T76_003952</name>
</gene>
<keyword evidence="1" id="KW-1133">Transmembrane helix</keyword>
<keyword evidence="1" id="KW-0812">Transmembrane</keyword>
<sequence length="465" mass="51952">MSDTESFAMLMSVESPKSRSTSATRLEKDCSHLSISLDDAITSLQFDETLLFAGFRLLIAIAISAFVCILIGSKKPTQQLFDQQRTVTNALAPRTDNQFLDIDNVDSLFGWLTSTLIPSISSSTQGNETLRLGTRRGYLDFSNQILGGLILETTVNKFRSCKSSEAFVNLHPYCVAEEKSQTSPRLNMSITEALATVTELKNKDSWANDHTSLFRVTIATYNSEIDIFSVTRLDVNFRDEGRTDPTVLTETVPDHREQPMTRSVVIIGIGLQLVGKVWSSTSNSAQFLCFFVLSYFVLKTNIDEELEELVASYAKSSDEGLRALQEVIEALDVATIWVNLLSVVGALTIIQMGFFTIRQLRFHPSGSFFSTFSTASNSVVSCANMLFQTFDYGSIETFHGSGAFYWTFMFVVNITLLNMMLAIVMRVYETITQDGYDGEISQLLLTRIRDNYPYPDALQSVILTF</sequence>
<accession>A0AAD9GT25</accession>
<protein>
    <recommendedName>
        <fullName evidence="4">Polycystin cation channel PKD1/PKD2 domain-containing protein</fullName>
    </recommendedName>
</protein>
<feature type="transmembrane region" description="Helical" evidence="1">
    <location>
        <begin position="403"/>
        <end position="424"/>
    </location>
</feature>
<dbReference type="EMBL" id="JASMQC010000006">
    <property type="protein sequence ID" value="KAK1944040.1"/>
    <property type="molecule type" value="Genomic_DNA"/>
</dbReference>
<name>A0AAD9GT25_9STRA</name>
<feature type="transmembrane region" description="Helical" evidence="1">
    <location>
        <begin position="336"/>
        <end position="355"/>
    </location>
</feature>
<dbReference type="AlphaFoldDB" id="A0AAD9GT25"/>
<evidence type="ECO:0000256" key="1">
    <source>
        <dbReference type="SAM" id="Phobius"/>
    </source>
</evidence>
<dbReference type="PANTHER" id="PTHR10877:SF183">
    <property type="entry name" value="AT14535P-RELATED"/>
    <property type="match status" value="1"/>
</dbReference>
<evidence type="ECO:0000313" key="2">
    <source>
        <dbReference type="EMBL" id="KAK1944040.1"/>
    </source>
</evidence>
<comment type="caution">
    <text evidence="2">The sequence shown here is derived from an EMBL/GenBank/DDBJ whole genome shotgun (WGS) entry which is preliminary data.</text>
</comment>
<proteinExistence type="predicted"/>
<dbReference type="Proteomes" id="UP001259832">
    <property type="component" value="Unassembled WGS sequence"/>
</dbReference>
<dbReference type="InterPro" id="IPR051223">
    <property type="entry name" value="Polycystin"/>
</dbReference>
<evidence type="ECO:0000313" key="3">
    <source>
        <dbReference type="Proteomes" id="UP001259832"/>
    </source>
</evidence>
<evidence type="ECO:0008006" key="4">
    <source>
        <dbReference type="Google" id="ProtNLM"/>
    </source>
</evidence>
<organism evidence="2 3">
    <name type="scientific">Phytophthora citrophthora</name>
    <dbReference type="NCBI Taxonomy" id="4793"/>
    <lineage>
        <taxon>Eukaryota</taxon>
        <taxon>Sar</taxon>
        <taxon>Stramenopiles</taxon>
        <taxon>Oomycota</taxon>
        <taxon>Peronosporomycetes</taxon>
        <taxon>Peronosporales</taxon>
        <taxon>Peronosporaceae</taxon>
        <taxon>Phytophthora</taxon>
    </lineage>
</organism>